<dbReference type="EMBL" id="AEQV01000001">
    <property type="protein sequence ID" value="EGD11626.1"/>
    <property type="molecule type" value="Genomic_DNA"/>
</dbReference>
<sequence length="33" mass="3694">MPIAITEWLITHQEAIVLAFSNANHLFSVAAER</sequence>
<organism evidence="1 2">
    <name type="scientific">Xanthomonas vesicatoria ATCC 35937</name>
    <dbReference type="NCBI Taxonomy" id="925775"/>
    <lineage>
        <taxon>Bacteria</taxon>
        <taxon>Pseudomonadati</taxon>
        <taxon>Pseudomonadota</taxon>
        <taxon>Gammaproteobacteria</taxon>
        <taxon>Lysobacterales</taxon>
        <taxon>Lysobacteraceae</taxon>
        <taxon>Xanthomonas</taxon>
    </lineage>
</organism>
<accession>F0B7U0</accession>
<dbReference type="AlphaFoldDB" id="F0B7U0"/>
<gene>
    <name evidence="1" type="ORF">XVE_0134</name>
</gene>
<dbReference type="Proteomes" id="UP000003299">
    <property type="component" value="Unassembled WGS sequence"/>
</dbReference>
<proteinExistence type="predicted"/>
<evidence type="ECO:0000313" key="2">
    <source>
        <dbReference type="Proteomes" id="UP000003299"/>
    </source>
</evidence>
<reference evidence="1 2" key="1">
    <citation type="journal article" date="2011" name="BMC Genomics">
        <title>Comparative genomics reveals diversity among xanthomonads infecting tomato and pepper.</title>
        <authorList>
            <person name="Potnis N."/>
            <person name="Krasileva K."/>
            <person name="Chow V."/>
            <person name="Almeida N.F."/>
            <person name="Patil P.B."/>
            <person name="Ryan R.P."/>
            <person name="Sharlach M."/>
            <person name="Behlau F."/>
            <person name="Dow J.M."/>
            <person name="Momol M.T."/>
            <person name="White F.F."/>
            <person name="Preston J.F."/>
            <person name="Vinatzer B.A."/>
            <person name="Koebnik R."/>
            <person name="Setubal J.C."/>
            <person name="Norman D.J."/>
            <person name="Staskawicz B.J."/>
            <person name="Jones J.B."/>
        </authorList>
    </citation>
    <scope>NUCLEOTIDE SEQUENCE [LARGE SCALE GENOMIC DNA]</scope>
    <source>
        <strain evidence="1 2">ATCC 35937</strain>
    </source>
</reference>
<evidence type="ECO:0000313" key="1">
    <source>
        <dbReference type="EMBL" id="EGD11626.1"/>
    </source>
</evidence>
<protein>
    <submittedName>
        <fullName evidence="1">Uncharacterized protein</fullName>
    </submittedName>
</protein>
<comment type="caution">
    <text evidence="1">The sequence shown here is derived from an EMBL/GenBank/DDBJ whole genome shotgun (WGS) entry which is preliminary data.</text>
</comment>
<name>F0B7U0_9XANT</name>